<name>A0ABS4CMN3_9ENTE</name>
<comment type="caution">
    <text evidence="3">The sequence shown here is derived from an EMBL/GenBank/DDBJ whole genome shotgun (WGS) entry which is preliminary data.</text>
</comment>
<dbReference type="EMBL" id="JAEDXU010000010">
    <property type="protein sequence ID" value="MBP1047851.1"/>
    <property type="molecule type" value="Genomic_DNA"/>
</dbReference>
<evidence type="ECO:0000313" key="3">
    <source>
        <dbReference type="EMBL" id="MBP1047851.1"/>
    </source>
</evidence>
<evidence type="ECO:0000256" key="2">
    <source>
        <dbReference type="SAM" id="Phobius"/>
    </source>
</evidence>
<keyword evidence="1" id="KW-0175">Coiled coil</keyword>
<accession>A0ABS4CMN3</accession>
<keyword evidence="2" id="KW-0812">Transmembrane</keyword>
<organism evidence="3 4">
    <name type="scientific">Enterococcus larvae</name>
    <dbReference type="NCBI Taxonomy" id="2794352"/>
    <lineage>
        <taxon>Bacteria</taxon>
        <taxon>Bacillati</taxon>
        <taxon>Bacillota</taxon>
        <taxon>Bacilli</taxon>
        <taxon>Lactobacillales</taxon>
        <taxon>Enterococcaceae</taxon>
        <taxon>Enterococcus</taxon>
    </lineage>
</organism>
<dbReference type="Proteomes" id="UP000673375">
    <property type="component" value="Unassembled WGS sequence"/>
</dbReference>
<keyword evidence="2" id="KW-1133">Transmembrane helix</keyword>
<keyword evidence="4" id="KW-1185">Reference proteome</keyword>
<sequence length="229" mass="25773">MNKKRIQLFLIVLAGIGLAGGVFFKIRLLDIDQAIINYGSQTVRTYQTIGNSLWGLFALALLSAVGLQLTSKAKTARKVKEEAQAKKHDPTYDEREILARLTKLTKQNVSYEAELNEAKRLIDQINASMEDLQELQGNNDYELLDKINYSMIQAKTQILQNSKSIINRVTIEGDRLEINKRLENSGEIVQQVKGLLNETVNYLDSKSPSTKADLESMTQALKTLNQTIE</sequence>
<feature type="transmembrane region" description="Helical" evidence="2">
    <location>
        <begin position="48"/>
        <end position="70"/>
    </location>
</feature>
<reference evidence="3 4" key="1">
    <citation type="submission" date="2020-12" db="EMBL/GenBank/DDBJ databases">
        <title>Vagococcus allomyrinae sp. nov. and Enterococcus lavae sp. nov., isolated from the larvae of Allomyrina dichotoma.</title>
        <authorList>
            <person name="Lee S.D."/>
        </authorList>
    </citation>
    <scope>NUCLEOTIDE SEQUENCE [LARGE SCALE GENOMIC DNA]</scope>
    <source>
        <strain evidence="3 4">BWM-S5</strain>
    </source>
</reference>
<feature type="coiled-coil region" evidence="1">
    <location>
        <begin position="101"/>
        <end position="138"/>
    </location>
</feature>
<protein>
    <submittedName>
        <fullName evidence="3">Uncharacterized protein</fullName>
    </submittedName>
</protein>
<evidence type="ECO:0000313" key="4">
    <source>
        <dbReference type="Proteomes" id="UP000673375"/>
    </source>
</evidence>
<dbReference type="RefSeq" id="WP_209558629.1">
    <property type="nucleotide sequence ID" value="NZ_JAEDXU010000010.1"/>
</dbReference>
<gene>
    <name evidence="3" type="ORF">I6N96_16290</name>
</gene>
<proteinExistence type="predicted"/>
<evidence type="ECO:0000256" key="1">
    <source>
        <dbReference type="SAM" id="Coils"/>
    </source>
</evidence>
<keyword evidence="2" id="KW-0472">Membrane</keyword>